<dbReference type="Proteomes" id="UP000295302">
    <property type="component" value="Unassembled WGS sequence"/>
</dbReference>
<dbReference type="CDD" id="cd04301">
    <property type="entry name" value="NAT_SF"/>
    <property type="match status" value="1"/>
</dbReference>
<keyword evidence="1 4" id="KW-0808">Transferase</keyword>
<reference evidence="4 5" key="1">
    <citation type="submission" date="2019-03" db="EMBL/GenBank/DDBJ databases">
        <title>Draft genome sequences of novel Actinobacteria.</title>
        <authorList>
            <person name="Sahin N."/>
            <person name="Ay H."/>
            <person name="Saygin H."/>
        </authorList>
    </citation>
    <scope>NUCLEOTIDE SEQUENCE [LARGE SCALE GENOMIC DNA]</scope>
    <source>
        <strain evidence="4 5">CH32</strain>
    </source>
</reference>
<sequence>MPAITLKLSVRDLTRDDLALCGWAGPPTHLTHVASALGRRRTGGVDYLAVCPPSGHPVALGGVDYAVVADAGTLWQLTVHPALRSCGIGSMLIHALERRIVARGLRRAELSVEEDNPRARKLYERLEYVPCGQRVEAWDTEGPGGSPVWYETVCTVMRKDL</sequence>
<evidence type="ECO:0000313" key="5">
    <source>
        <dbReference type="Proteomes" id="UP000295302"/>
    </source>
</evidence>
<organism evidence="4 5">
    <name type="scientific">Nonomuraea terrae</name>
    <dbReference type="NCBI Taxonomy" id="2530383"/>
    <lineage>
        <taxon>Bacteria</taxon>
        <taxon>Bacillati</taxon>
        <taxon>Actinomycetota</taxon>
        <taxon>Actinomycetes</taxon>
        <taxon>Streptosporangiales</taxon>
        <taxon>Streptosporangiaceae</taxon>
        <taxon>Nonomuraea</taxon>
    </lineage>
</organism>
<accession>A0A4R4YJX3</accession>
<keyword evidence="2" id="KW-0012">Acyltransferase</keyword>
<evidence type="ECO:0000259" key="3">
    <source>
        <dbReference type="PROSITE" id="PS51186"/>
    </source>
</evidence>
<dbReference type="InterPro" id="IPR050832">
    <property type="entry name" value="Bact_Acetyltransf"/>
</dbReference>
<evidence type="ECO:0000313" key="4">
    <source>
        <dbReference type="EMBL" id="TDD44319.1"/>
    </source>
</evidence>
<dbReference type="EMBL" id="SMKQ01000102">
    <property type="protein sequence ID" value="TDD44319.1"/>
    <property type="molecule type" value="Genomic_DNA"/>
</dbReference>
<evidence type="ECO:0000256" key="2">
    <source>
        <dbReference type="ARBA" id="ARBA00023315"/>
    </source>
</evidence>
<dbReference type="AlphaFoldDB" id="A0A4R4YJX3"/>
<dbReference type="GO" id="GO:0016747">
    <property type="term" value="F:acyltransferase activity, transferring groups other than amino-acyl groups"/>
    <property type="evidence" value="ECO:0007669"/>
    <property type="project" value="InterPro"/>
</dbReference>
<dbReference type="OrthoDB" id="5173601at2"/>
<dbReference type="PROSITE" id="PS51186">
    <property type="entry name" value="GNAT"/>
    <property type="match status" value="1"/>
</dbReference>
<dbReference type="SUPFAM" id="SSF55729">
    <property type="entry name" value="Acyl-CoA N-acyltransferases (Nat)"/>
    <property type="match status" value="1"/>
</dbReference>
<dbReference type="InterPro" id="IPR000182">
    <property type="entry name" value="GNAT_dom"/>
</dbReference>
<dbReference type="PANTHER" id="PTHR43877">
    <property type="entry name" value="AMINOALKYLPHOSPHONATE N-ACETYLTRANSFERASE-RELATED-RELATED"/>
    <property type="match status" value="1"/>
</dbReference>
<protein>
    <submittedName>
        <fullName evidence="4">GNAT family N-acetyltransferase</fullName>
    </submittedName>
</protein>
<name>A0A4R4YJX3_9ACTN</name>
<comment type="caution">
    <text evidence="4">The sequence shown here is derived from an EMBL/GenBank/DDBJ whole genome shotgun (WGS) entry which is preliminary data.</text>
</comment>
<proteinExistence type="predicted"/>
<feature type="domain" description="N-acetyltransferase" evidence="3">
    <location>
        <begin position="8"/>
        <end position="161"/>
    </location>
</feature>
<dbReference type="InterPro" id="IPR016181">
    <property type="entry name" value="Acyl_CoA_acyltransferase"/>
</dbReference>
<evidence type="ECO:0000256" key="1">
    <source>
        <dbReference type="ARBA" id="ARBA00022679"/>
    </source>
</evidence>
<dbReference type="Gene3D" id="3.40.630.30">
    <property type="match status" value="1"/>
</dbReference>
<dbReference type="Pfam" id="PF00583">
    <property type="entry name" value="Acetyltransf_1"/>
    <property type="match status" value="1"/>
</dbReference>
<gene>
    <name evidence="4" type="ORF">E1286_27435</name>
</gene>
<keyword evidence="5" id="KW-1185">Reference proteome</keyword>